<keyword evidence="4" id="KW-0391">Immunity</keyword>
<dbReference type="CDD" id="cd08330">
    <property type="entry name" value="CARD_ASC_NALP1"/>
    <property type="match status" value="1"/>
</dbReference>
<dbReference type="FunFam" id="1.10.533.10:FF:000013">
    <property type="entry name" value="Apoptosis-associated speck-like protein containing a CARD"/>
    <property type="match status" value="1"/>
</dbReference>
<name>A0AA35PM72_9SAUR</name>
<evidence type="ECO:0000256" key="1">
    <source>
        <dbReference type="ARBA" id="ARBA00004514"/>
    </source>
</evidence>
<keyword evidence="3" id="KW-0399">Innate immunity</keyword>
<gene>
    <name evidence="8" type="ORF">PODLI_1B042993</name>
</gene>
<feature type="domain" description="CARD" evidence="6">
    <location>
        <begin position="337"/>
        <end position="425"/>
    </location>
</feature>
<reference evidence="8" key="1">
    <citation type="submission" date="2022-12" db="EMBL/GenBank/DDBJ databases">
        <authorList>
            <person name="Alioto T."/>
            <person name="Alioto T."/>
            <person name="Gomez Garrido J."/>
        </authorList>
    </citation>
    <scope>NUCLEOTIDE SEQUENCE</scope>
</reference>
<evidence type="ECO:0000259" key="6">
    <source>
        <dbReference type="PROSITE" id="PS50209"/>
    </source>
</evidence>
<dbReference type="InterPro" id="IPR025307">
    <property type="entry name" value="FIIND_dom"/>
</dbReference>
<keyword evidence="5" id="KW-0395">Inflammatory response</keyword>
<organism evidence="8 9">
    <name type="scientific">Podarcis lilfordi</name>
    <name type="common">Lilford's wall lizard</name>
    <dbReference type="NCBI Taxonomy" id="74358"/>
    <lineage>
        <taxon>Eukaryota</taxon>
        <taxon>Metazoa</taxon>
        <taxon>Chordata</taxon>
        <taxon>Craniata</taxon>
        <taxon>Vertebrata</taxon>
        <taxon>Euteleostomi</taxon>
        <taxon>Lepidosauria</taxon>
        <taxon>Squamata</taxon>
        <taxon>Bifurcata</taxon>
        <taxon>Unidentata</taxon>
        <taxon>Episquamata</taxon>
        <taxon>Laterata</taxon>
        <taxon>Lacertibaenia</taxon>
        <taxon>Lacertidae</taxon>
        <taxon>Podarcis</taxon>
    </lineage>
</organism>
<dbReference type="PROSITE" id="PS50209">
    <property type="entry name" value="CARD"/>
    <property type="match status" value="1"/>
</dbReference>
<protein>
    <submittedName>
        <fullName evidence="8">Recruitment domain-containing 8-like</fullName>
    </submittedName>
</protein>
<dbReference type="PROSITE" id="PS51830">
    <property type="entry name" value="FIIND"/>
    <property type="match status" value="1"/>
</dbReference>
<comment type="subcellular location">
    <subcellularLocation>
        <location evidence="1">Cytoplasm</location>
        <location evidence="1">Cytosol</location>
    </subcellularLocation>
</comment>
<dbReference type="EMBL" id="OX395138">
    <property type="protein sequence ID" value="CAI5791020.1"/>
    <property type="molecule type" value="Genomic_DNA"/>
</dbReference>
<accession>A0AA35PM72</accession>
<dbReference type="GO" id="GO:0045087">
    <property type="term" value="P:innate immune response"/>
    <property type="evidence" value="ECO:0007669"/>
    <property type="project" value="UniProtKB-KW"/>
</dbReference>
<dbReference type="GO" id="GO:0005829">
    <property type="term" value="C:cytosol"/>
    <property type="evidence" value="ECO:0007669"/>
    <property type="project" value="UniProtKB-SubCell"/>
</dbReference>
<sequence>MAKKTPRGRFAEAPVEEEFRRLEMGSEEEHDGNLRARLPSCGFGLKQCSVDLPERIKAEVFWDSERDHEAYRACFTKAGSFHCCDTGLIWEVRGAVTVTYHFDSWPKHLEEQNTEEWQIAGPLLNIKVDAVEAMAVICVPHSLSLSGKDSSHVYIAHFVEGEMRLEKPGRVEPHHAVLENPKFSSLGVIFKKWFKQKINTVVLLYQSLRVETPTFHLYLLPNDLSIIKAVNDSEENSKRIEKPPVTLRPLTIGSQVSLKASKNVTVCPEELEFQYLDAEKLQQYVELSAEQMQDEFFCLMKKGTPEIVWKVHLKKREFISEEMDSPISHPAQGPQFPNSSNVHFIERHREALIQRTTPAEPVLDRLYGSVLSEEQYQRIIAQETNPDKMRELYKLVPSWDLWCKDMLYEALKAKNPHLVKDLEGQ</sequence>
<evidence type="ECO:0000256" key="2">
    <source>
        <dbReference type="ARBA" id="ARBA00022490"/>
    </source>
</evidence>
<evidence type="ECO:0000313" key="8">
    <source>
        <dbReference type="EMBL" id="CAI5791020.1"/>
    </source>
</evidence>
<evidence type="ECO:0000256" key="3">
    <source>
        <dbReference type="ARBA" id="ARBA00022588"/>
    </source>
</evidence>
<dbReference type="Proteomes" id="UP001178461">
    <property type="component" value="Chromosome 13"/>
</dbReference>
<feature type="domain" description="FIIND" evidence="7">
    <location>
        <begin position="51"/>
        <end position="327"/>
    </location>
</feature>
<evidence type="ECO:0000256" key="4">
    <source>
        <dbReference type="ARBA" id="ARBA00022859"/>
    </source>
</evidence>
<dbReference type="GO" id="GO:0042981">
    <property type="term" value="P:regulation of apoptotic process"/>
    <property type="evidence" value="ECO:0007669"/>
    <property type="project" value="InterPro"/>
</dbReference>
<evidence type="ECO:0000313" key="9">
    <source>
        <dbReference type="Proteomes" id="UP001178461"/>
    </source>
</evidence>
<dbReference type="InterPro" id="IPR001315">
    <property type="entry name" value="CARD"/>
</dbReference>
<dbReference type="InterPro" id="IPR051249">
    <property type="entry name" value="NLRP_Inflammasome"/>
</dbReference>
<proteinExistence type="predicted"/>
<evidence type="ECO:0000259" key="7">
    <source>
        <dbReference type="PROSITE" id="PS51830"/>
    </source>
</evidence>
<dbReference type="SUPFAM" id="SSF47986">
    <property type="entry name" value="DEATH domain"/>
    <property type="match status" value="1"/>
</dbReference>
<dbReference type="AlphaFoldDB" id="A0AA35PM72"/>
<dbReference type="InterPro" id="IPR011029">
    <property type="entry name" value="DEATH-like_dom_sf"/>
</dbReference>
<evidence type="ECO:0000256" key="5">
    <source>
        <dbReference type="ARBA" id="ARBA00023198"/>
    </source>
</evidence>
<dbReference type="PANTHER" id="PTHR46985:SF4">
    <property type="entry name" value="CASPASE RECRUITMENT DOMAIN-CONTAINING PROTEIN 8"/>
    <property type="match status" value="1"/>
</dbReference>
<dbReference type="Pfam" id="PF00619">
    <property type="entry name" value="CARD"/>
    <property type="match status" value="1"/>
</dbReference>
<dbReference type="Pfam" id="PF23679">
    <property type="entry name" value="UPA-FIIND"/>
    <property type="match status" value="1"/>
</dbReference>
<dbReference type="GO" id="GO:0006954">
    <property type="term" value="P:inflammatory response"/>
    <property type="evidence" value="ECO:0007669"/>
    <property type="project" value="UniProtKB-KW"/>
</dbReference>
<dbReference type="InterPro" id="IPR033516">
    <property type="entry name" value="CARD8/ASC/NALP1_CARD"/>
</dbReference>
<keyword evidence="2" id="KW-0963">Cytoplasm</keyword>
<dbReference type="Gene3D" id="1.10.533.10">
    <property type="entry name" value="Death Domain, Fas"/>
    <property type="match status" value="1"/>
</dbReference>
<dbReference type="PANTHER" id="PTHR46985">
    <property type="entry name" value="NACHT, LRR AND PYD DOMAINS-CONTAINING PROTEIN 1"/>
    <property type="match status" value="1"/>
</dbReference>
<dbReference type="Pfam" id="PF13553">
    <property type="entry name" value="FIIND"/>
    <property type="match status" value="1"/>
</dbReference>
<keyword evidence="9" id="KW-1185">Reference proteome</keyword>